<accession>A0ABN2SCE7</accession>
<reference evidence="5 6" key="1">
    <citation type="journal article" date="2019" name="Int. J. Syst. Evol. Microbiol.">
        <title>The Global Catalogue of Microorganisms (GCM) 10K type strain sequencing project: providing services to taxonomists for standard genome sequencing and annotation.</title>
        <authorList>
            <consortium name="The Broad Institute Genomics Platform"/>
            <consortium name="The Broad Institute Genome Sequencing Center for Infectious Disease"/>
            <person name="Wu L."/>
            <person name="Ma J."/>
        </authorList>
    </citation>
    <scope>NUCLEOTIDE SEQUENCE [LARGE SCALE GENOMIC DNA]</scope>
    <source>
        <strain evidence="5 6">JCM 14545</strain>
    </source>
</reference>
<protein>
    <submittedName>
        <fullName evidence="5">GntR family transcriptional regulator</fullName>
    </submittedName>
</protein>
<dbReference type="PANTHER" id="PTHR44846:SF17">
    <property type="entry name" value="GNTR-FAMILY TRANSCRIPTIONAL REGULATOR"/>
    <property type="match status" value="1"/>
</dbReference>
<evidence type="ECO:0000313" key="5">
    <source>
        <dbReference type="EMBL" id="GAA1983247.1"/>
    </source>
</evidence>
<dbReference type="Gene3D" id="1.10.10.10">
    <property type="entry name" value="Winged helix-like DNA-binding domain superfamily/Winged helix DNA-binding domain"/>
    <property type="match status" value="1"/>
</dbReference>
<keyword evidence="2" id="KW-0238">DNA-binding</keyword>
<dbReference type="PROSITE" id="PS50949">
    <property type="entry name" value="HTH_GNTR"/>
    <property type="match status" value="1"/>
</dbReference>
<dbReference type="Pfam" id="PF07702">
    <property type="entry name" value="UTRA"/>
    <property type="match status" value="1"/>
</dbReference>
<dbReference type="InterPro" id="IPR050679">
    <property type="entry name" value="Bact_HTH_transcr_reg"/>
</dbReference>
<feature type="domain" description="HTH gntR-type" evidence="4">
    <location>
        <begin position="5"/>
        <end position="73"/>
    </location>
</feature>
<organism evidence="5 6">
    <name type="scientific">Amycolatopsis minnesotensis</name>
    <dbReference type="NCBI Taxonomy" id="337894"/>
    <lineage>
        <taxon>Bacteria</taxon>
        <taxon>Bacillati</taxon>
        <taxon>Actinomycetota</taxon>
        <taxon>Actinomycetes</taxon>
        <taxon>Pseudonocardiales</taxon>
        <taxon>Pseudonocardiaceae</taxon>
        <taxon>Amycolatopsis</taxon>
    </lineage>
</organism>
<evidence type="ECO:0000256" key="3">
    <source>
        <dbReference type="ARBA" id="ARBA00023163"/>
    </source>
</evidence>
<dbReference type="SUPFAM" id="SSF64288">
    <property type="entry name" value="Chorismate lyase-like"/>
    <property type="match status" value="1"/>
</dbReference>
<dbReference type="SUPFAM" id="SSF46785">
    <property type="entry name" value="Winged helix' DNA-binding domain"/>
    <property type="match status" value="1"/>
</dbReference>
<dbReference type="EMBL" id="BAAANN010000038">
    <property type="protein sequence ID" value="GAA1983247.1"/>
    <property type="molecule type" value="Genomic_DNA"/>
</dbReference>
<keyword evidence="1" id="KW-0805">Transcription regulation</keyword>
<dbReference type="SMART" id="SM00866">
    <property type="entry name" value="UTRA"/>
    <property type="match status" value="1"/>
</dbReference>
<evidence type="ECO:0000313" key="6">
    <source>
        <dbReference type="Proteomes" id="UP001501116"/>
    </source>
</evidence>
<dbReference type="InterPro" id="IPR028978">
    <property type="entry name" value="Chorismate_lyase_/UTRA_dom_sf"/>
</dbReference>
<dbReference type="PANTHER" id="PTHR44846">
    <property type="entry name" value="MANNOSYL-D-GLYCERATE TRANSPORT/METABOLISM SYSTEM REPRESSOR MNGR-RELATED"/>
    <property type="match status" value="1"/>
</dbReference>
<gene>
    <name evidence="5" type="ORF">GCM10009754_70450</name>
</gene>
<dbReference type="InterPro" id="IPR036390">
    <property type="entry name" value="WH_DNA-bd_sf"/>
</dbReference>
<dbReference type="CDD" id="cd07377">
    <property type="entry name" value="WHTH_GntR"/>
    <property type="match status" value="1"/>
</dbReference>
<sequence>MTNPQVKAKDIATQLREKIERGELAPGKQLATVRELAAQYGVAYNTISRAIGQLKSEGLLKGVGGGPTRVRVRPTQVVRSNRTYDEEKRLVLAAREERERQGVSERTLGIPVRNLDRDTYEYNVLPVAKCPAQVGEILELSADEQVLRRRHTRRHVEHAGDSTSTSYLPHDVVRHNPRLLDPNEEPWPGGTLHQLWTAGREVGRIEDRITARMPTKAEQEALDIPPGIPLLDLTKITYDTLDRPVEVAFVPLPADRVEFRFSTDLERW</sequence>
<evidence type="ECO:0000256" key="1">
    <source>
        <dbReference type="ARBA" id="ARBA00023015"/>
    </source>
</evidence>
<name>A0ABN2SCE7_9PSEU</name>
<evidence type="ECO:0000256" key="2">
    <source>
        <dbReference type="ARBA" id="ARBA00023125"/>
    </source>
</evidence>
<dbReference type="InterPro" id="IPR000524">
    <property type="entry name" value="Tscrpt_reg_HTH_GntR"/>
</dbReference>
<keyword evidence="3" id="KW-0804">Transcription</keyword>
<dbReference type="InterPro" id="IPR011663">
    <property type="entry name" value="UTRA"/>
</dbReference>
<comment type="caution">
    <text evidence="5">The sequence shown here is derived from an EMBL/GenBank/DDBJ whole genome shotgun (WGS) entry which is preliminary data.</text>
</comment>
<dbReference type="Gene3D" id="3.40.1410.10">
    <property type="entry name" value="Chorismate lyase-like"/>
    <property type="match status" value="1"/>
</dbReference>
<dbReference type="Pfam" id="PF00392">
    <property type="entry name" value="GntR"/>
    <property type="match status" value="1"/>
</dbReference>
<dbReference type="InterPro" id="IPR036388">
    <property type="entry name" value="WH-like_DNA-bd_sf"/>
</dbReference>
<evidence type="ECO:0000259" key="4">
    <source>
        <dbReference type="PROSITE" id="PS50949"/>
    </source>
</evidence>
<proteinExistence type="predicted"/>
<dbReference type="Proteomes" id="UP001501116">
    <property type="component" value="Unassembled WGS sequence"/>
</dbReference>
<keyword evidence="6" id="KW-1185">Reference proteome</keyword>
<dbReference type="SMART" id="SM00345">
    <property type="entry name" value="HTH_GNTR"/>
    <property type="match status" value="1"/>
</dbReference>